<comment type="caution">
    <text evidence="1">The sequence shown here is derived from an EMBL/GenBank/DDBJ whole genome shotgun (WGS) entry which is preliminary data.</text>
</comment>
<organism evidence="1">
    <name type="scientific">termite gut metagenome</name>
    <dbReference type="NCBI Taxonomy" id="433724"/>
    <lineage>
        <taxon>unclassified sequences</taxon>
        <taxon>metagenomes</taxon>
        <taxon>organismal metagenomes</taxon>
    </lineage>
</organism>
<sequence length="398" mass="47631">MDDKYIKELRNALSVLNSIKSFPDYYVNYLQKHKIENFSDFFDLLDYFKEHLQSNNGLGEEEKIIISHVKSLLEKVRYKNNSSKLFITTNHLKPNEEFINSFLEEYHLVETDNLYFKEIKPRRFKTITEKIVLYGIDGRKLYTLFEKYKGYNHPFIFYLISEPLINAKNYSQGISILEESLKYAFRYPNIYWNSLYGLEGCMWALFNIQFLLKKDGISVIDKKISLFRIKLLKLIYLYLTRYICIHSNDPRIIDCYSNRGRLVKDYSMDFIAIFGLGVNPEIQCLSDYYLGYQSAIKFNLFAPPFMQLRWESMKLYRHGSHIPNSTGGYQDIEDRTWMELVRDGEIRSIHFAKFFLSEFENYDYNLTNDQIKYICNYAKERNKDDFENYTNNLKSKQT</sequence>
<gene>
    <name evidence="1" type="ORF">EZS27_016597</name>
</gene>
<evidence type="ECO:0000313" key="1">
    <source>
        <dbReference type="EMBL" id="KAA6335141.1"/>
    </source>
</evidence>
<protein>
    <submittedName>
        <fullName evidence="1">Uncharacterized protein</fullName>
    </submittedName>
</protein>
<dbReference type="EMBL" id="SNRY01000923">
    <property type="protein sequence ID" value="KAA6335141.1"/>
    <property type="molecule type" value="Genomic_DNA"/>
</dbReference>
<dbReference type="AlphaFoldDB" id="A0A5J4RQD8"/>
<accession>A0A5J4RQD8</accession>
<proteinExistence type="predicted"/>
<name>A0A5J4RQD8_9ZZZZ</name>
<reference evidence="1" key="1">
    <citation type="submission" date="2019-03" db="EMBL/GenBank/DDBJ databases">
        <title>Single cell metagenomics reveals metabolic interactions within the superorganism composed of flagellate Streblomastix strix and complex community of Bacteroidetes bacteria on its surface.</title>
        <authorList>
            <person name="Treitli S.C."/>
            <person name="Kolisko M."/>
            <person name="Husnik F."/>
            <person name="Keeling P."/>
            <person name="Hampl V."/>
        </authorList>
    </citation>
    <scope>NUCLEOTIDE SEQUENCE</scope>
    <source>
        <strain evidence="1">STM</strain>
    </source>
</reference>